<dbReference type="InterPro" id="IPR006513">
    <property type="entry name" value="YtfJ_HI0045"/>
</dbReference>
<sequence length="180" mass="19941">MIHKRKLIFSTMIVLFVVSSSVNADLELNQVPPLAQLAGEAGGRLDGTSWDSSELEGVVHILMYVDPDKVKVNEHVEEALAKEQYPSEKIRSIAITNLAATWKPKFLIRKILKGKQKKYPRTTYVTDTSKVLVEQWGLLDDSYNVLVFGPNGNLLFNKGGALSGADVENLTAVIWSKISN</sequence>
<proteinExistence type="predicted"/>
<dbReference type="EMBL" id="UINC01000895">
    <property type="protein sequence ID" value="SUZ62887.1"/>
    <property type="molecule type" value="Genomic_DNA"/>
</dbReference>
<dbReference type="Pfam" id="PF09695">
    <property type="entry name" value="YtfJ_HI0045"/>
    <property type="match status" value="1"/>
</dbReference>
<protein>
    <submittedName>
        <fullName evidence="1">Uncharacterized protein</fullName>
    </submittedName>
</protein>
<name>A0A381P947_9ZZZZ</name>
<accession>A0A381P947</accession>
<organism evidence="1">
    <name type="scientific">marine metagenome</name>
    <dbReference type="NCBI Taxonomy" id="408172"/>
    <lineage>
        <taxon>unclassified sequences</taxon>
        <taxon>metagenomes</taxon>
        <taxon>ecological metagenomes</taxon>
    </lineage>
</organism>
<evidence type="ECO:0000313" key="1">
    <source>
        <dbReference type="EMBL" id="SUZ62887.1"/>
    </source>
</evidence>
<gene>
    <name evidence="1" type="ORF">METZ01_LOCUS15741</name>
</gene>
<dbReference type="AlphaFoldDB" id="A0A381P947"/>
<reference evidence="1" key="1">
    <citation type="submission" date="2018-05" db="EMBL/GenBank/DDBJ databases">
        <authorList>
            <person name="Lanie J.A."/>
            <person name="Ng W.-L."/>
            <person name="Kazmierczak K.M."/>
            <person name="Andrzejewski T.M."/>
            <person name="Davidsen T.M."/>
            <person name="Wayne K.J."/>
            <person name="Tettelin H."/>
            <person name="Glass J.I."/>
            <person name="Rusch D."/>
            <person name="Podicherti R."/>
            <person name="Tsui H.-C.T."/>
            <person name="Winkler M.E."/>
        </authorList>
    </citation>
    <scope>NUCLEOTIDE SEQUENCE</scope>
</reference>